<dbReference type="AlphaFoldDB" id="A0A6L5XCA6"/>
<dbReference type="InterPro" id="IPR002105">
    <property type="entry name" value="Dockerin_1_rpt"/>
</dbReference>
<dbReference type="RefSeq" id="WP_154328364.1">
    <property type="nucleotide sequence ID" value="NZ_CP045696.1"/>
</dbReference>
<evidence type="ECO:0000256" key="1">
    <source>
        <dbReference type="SAM" id="SignalP"/>
    </source>
</evidence>
<dbReference type="PANTHER" id="PTHR40446:SF2">
    <property type="entry name" value="N-ACETYLGLUCOSAMINE-1-PHOSPHODIESTER ALPHA-N-ACETYLGLUCOSAMINIDASE"/>
    <property type="match status" value="1"/>
</dbReference>
<organism evidence="3 4">
    <name type="scientific">Sodaliphilus pleomorphus</name>
    <dbReference type="NCBI Taxonomy" id="2606626"/>
    <lineage>
        <taxon>Bacteria</taxon>
        <taxon>Pseudomonadati</taxon>
        <taxon>Bacteroidota</taxon>
        <taxon>Bacteroidia</taxon>
        <taxon>Bacteroidales</taxon>
        <taxon>Muribaculaceae</taxon>
        <taxon>Sodaliphilus</taxon>
    </lineage>
</organism>
<comment type="caution">
    <text evidence="3">The sequence shown here is derived from an EMBL/GenBank/DDBJ whole genome shotgun (WGS) entry which is preliminary data.</text>
</comment>
<dbReference type="GO" id="GO:0000272">
    <property type="term" value="P:polysaccharide catabolic process"/>
    <property type="evidence" value="ECO:0007669"/>
    <property type="project" value="InterPro"/>
</dbReference>
<dbReference type="Pfam" id="PF09992">
    <property type="entry name" value="NAGPA"/>
    <property type="match status" value="1"/>
</dbReference>
<dbReference type="InterPro" id="IPR018247">
    <property type="entry name" value="EF_Hand_1_Ca_BS"/>
</dbReference>
<keyword evidence="1" id="KW-0732">Signal</keyword>
<protein>
    <recommendedName>
        <fullName evidence="2">Dockerin domain-containing protein</fullName>
    </recommendedName>
</protein>
<sequence>MKQLIIALAFGAAMTLPSWAGITIGSTSYSADTLFRRQIGPGIVNTIIRIPDYPLNVYLLEADMSNPYNRVETTVGQGRLGSLELLTAAAKRVSTSSKRVVAGCNANFWCVSSQSDAAYMLGSPYGAVVRNDTTYLNTNNVNDTWDGGPSRTGAVAIDHNKQLYMGHFTWKAAVAATKLGTALEINKVNRRNLDNEMCLWNEAYGRTREFEDDWTSAGARGTNNADNYYLDFAQGSGWSVNRAMTMVVKKVVTDADRLTLGNYTACITATGSYKAKMRVLAVGDTITVNQGWTTSEPDAQAVAPWIENMVEGNAPVMHHGQLTSRNTDESYNSQVYSRTGYGTSADGRKLYMIVIDKSKSALYGQSAGCSTTVMCNILQSLFPDISEVVNFDAGGSAQMLVDGKIVNTTTESIPRAVATGWFLESTAPSDSVVASIQFADPQLRLPIYSSYTPQVIGYNQYGDIVNEHLAGFTLSCDSTLGTASGSQFTASGTATRGLLTASYHGLVATLPVTTMPAQPAIASRSLLVDGRSWLLPVTATVDGVTYHYDSSRLEWKVEDESVASVTSGKIRGLANGTTRVMCRIGELADTAAVTVEMADSAYLHQRFDGWTLKGSGASSLSLSASGVLSYTYTASRAPYIKLLKDVTFYSLPDTVGLTFTSSVPLDYVQVDVRNASTTSANYQKFDNNGSGYEAGRSYTVRIDLDGMGGAGQLTTYPLTVKELRFGIDKSKATTGEQSLVVDSFYGHYQLPARGDVNGDGVVNQSDVTALISNILGLSSYPAGLCDINGDALVNVTDAGALVNRILGR</sequence>
<dbReference type="GO" id="GO:0004553">
    <property type="term" value="F:hydrolase activity, hydrolyzing O-glycosyl compounds"/>
    <property type="evidence" value="ECO:0007669"/>
    <property type="project" value="InterPro"/>
</dbReference>
<feature type="domain" description="Dockerin" evidence="2">
    <location>
        <begin position="749"/>
        <end position="808"/>
    </location>
</feature>
<dbReference type="Proteomes" id="UP000483362">
    <property type="component" value="Unassembled WGS sequence"/>
</dbReference>
<accession>A0A6L5XCA6</accession>
<dbReference type="CDD" id="cd14256">
    <property type="entry name" value="Dockerin_I"/>
    <property type="match status" value="1"/>
</dbReference>
<dbReference type="InterPro" id="IPR016134">
    <property type="entry name" value="Dockerin_dom"/>
</dbReference>
<evidence type="ECO:0000313" key="4">
    <source>
        <dbReference type="Proteomes" id="UP000483362"/>
    </source>
</evidence>
<keyword evidence="4" id="KW-1185">Reference proteome</keyword>
<feature type="signal peptide" evidence="1">
    <location>
        <begin position="1"/>
        <end position="20"/>
    </location>
</feature>
<dbReference type="SUPFAM" id="SSF63446">
    <property type="entry name" value="Type I dockerin domain"/>
    <property type="match status" value="1"/>
</dbReference>
<evidence type="ECO:0000313" key="3">
    <source>
        <dbReference type="EMBL" id="MSS16903.1"/>
    </source>
</evidence>
<dbReference type="Pfam" id="PF00404">
    <property type="entry name" value="Dockerin_1"/>
    <property type="match status" value="1"/>
</dbReference>
<dbReference type="Gene3D" id="2.60.40.1080">
    <property type="match status" value="1"/>
</dbReference>
<proteinExistence type="predicted"/>
<feature type="chain" id="PRO_5026765229" description="Dockerin domain-containing protein" evidence="1">
    <location>
        <begin position="21"/>
        <end position="808"/>
    </location>
</feature>
<dbReference type="PROSITE" id="PS51766">
    <property type="entry name" value="DOCKERIN"/>
    <property type="match status" value="1"/>
</dbReference>
<gene>
    <name evidence="3" type="ORF">FYJ29_03855</name>
</gene>
<reference evidence="3 4" key="1">
    <citation type="submission" date="2019-08" db="EMBL/GenBank/DDBJ databases">
        <title>In-depth cultivation of the pig gut microbiome towards novel bacterial diversity and tailored functional studies.</title>
        <authorList>
            <person name="Wylensek D."/>
            <person name="Hitch T.C.A."/>
            <person name="Clavel T."/>
        </authorList>
    </citation>
    <scope>NUCLEOTIDE SEQUENCE [LARGE SCALE GENOMIC DNA]</scope>
    <source>
        <strain evidence="3 4">Oil-RF-744-WCA-WT-10</strain>
    </source>
</reference>
<dbReference type="EMBL" id="VULT01000004">
    <property type="protein sequence ID" value="MSS16903.1"/>
    <property type="molecule type" value="Genomic_DNA"/>
</dbReference>
<dbReference type="InterPro" id="IPR036439">
    <property type="entry name" value="Dockerin_dom_sf"/>
</dbReference>
<dbReference type="PROSITE" id="PS00018">
    <property type="entry name" value="EF_HAND_1"/>
    <property type="match status" value="1"/>
</dbReference>
<name>A0A6L5XCA6_9BACT</name>
<dbReference type="PANTHER" id="PTHR40446">
    <property type="entry name" value="N-ACETYLGLUCOSAMINE-1-PHOSPHODIESTER ALPHA-N-ACETYLGLUCOSAMINIDASE"/>
    <property type="match status" value="1"/>
</dbReference>
<dbReference type="InterPro" id="IPR018711">
    <property type="entry name" value="NAGPA"/>
</dbReference>
<evidence type="ECO:0000259" key="2">
    <source>
        <dbReference type="PROSITE" id="PS51766"/>
    </source>
</evidence>
<dbReference type="Gene3D" id="1.10.1330.10">
    <property type="entry name" value="Dockerin domain"/>
    <property type="match status" value="1"/>
</dbReference>